<dbReference type="InterPro" id="IPR036526">
    <property type="entry name" value="C-N_Hydrolase_sf"/>
</dbReference>
<organism evidence="2">
    <name type="scientific">marine metagenome</name>
    <dbReference type="NCBI Taxonomy" id="408172"/>
    <lineage>
        <taxon>unclassified sequences</taxon>
        <taxon>metagenomes</taxon>
        <taxon>ecological metagenomes</taxon>
    </lineage>
</organism>
<evidence type="ECO:0000313" key="2">
    <source>
        <dbReference type="EMBL" id="SVE34153.1"/>
    </source>
</evidence>
<sequence>MAFKELRIGIVQENPVVGDIKGNLELVFRSVERLKGSRPDIILFSEMFLTGYPPEDLLL</sequence>
<protein>
    <recommendedName>
        <fullName evidence="1">CN hydrolase domain-containing protein</fullName>
    </recommendedName>
</protein>
<accession>A0A383CQ29</accession>
<dbReference type="AlphaFoldDB" id="A0A383CQ29"/>
<name>A0A383CQ29_9ZZZZ</name>
<dbReference type="Gene3D" id="3.60.110.10">
    <property type="entry name" value="Carbon-nitrogen hydrolase"/>
    <property type="match status" value="1"/>
</dbReference>
<gene>
    <name evidence="2" type="ORF">METZ01_LOCUS487007</name>
</gene>
<evidence type="ECO:0000259" key="1">
    <source>
        <dbReference type="PROSITE" id="PS50263"/>
    </source>
</evidence>
<reference evidence="2" key="1">
    <citation type="submission" date="2018-05" db="EMBL/GenBank/DDBJ databases">
        <authorList>
            <person name="Lanie J.A."/>
            <person name="Ng W.-L."/>
            <person name="Kazmierczak K.M."/>
            <person name="Andrzejewski T.M."/>
            <person name="Davidsen T.M."/>
            <person name="Wayne K.J."/>
            <person name="Tettelin H."/>
            <person name="Glass J.I."/>
            <person name="Rusch D."/>
            <person name="Podicherti R."/>
            <person name="Tsui H.-C.T."/>
            <person name="Winkler M.E."/>
        </authorList>
    </citation>
    <scope>NUCLEOTIDE SEQUENCE</scope>
</reference>
<feature type="non-terminal residue" evidence="2">
    <location>
        <position position="59"/>
    </location>
</feature>
<proteinExistence type="predicted"/>
<dbReference type="EMBL" id="UINC01210614">
    <property type="protein sequence ID" value="SVE34153.1"/>
    <property type="molecule type" value="Genomic_DNA"/>
</dbReference>
<feature type="domain" description="CN hydrolase" evidence="1">
    <location>
        <begin position="6"/>
        <end position="59"/>
    </location>
</feature>
<dbReference type="PROSITE" id="PS50263">
    <property type="entry name" value="CN_HYDROLASE"/>
    <property type="match status" value="1"/>
</dbReference>
<dbReference type="InterPro" id="IPR003010">
    <property type="entry name" value="C-N_Hydrolase"/>
</dbReference>
<dbReference type="SUPFAM" id="SSF56317">
    <property type="entry name" value="Carbon-nitrogen hydrolase"/>
    <property type="match status" value="1"/>
</dbReference>